<dbReference type="STRING" id="1297742.A176_000077"/>
<sequence>MAYHTALDGTLNAAVAILEGVVAGPSSDWLSLPEEGQRVDSAALELPEDYGPRLFQGKPFTGIAYAFTRNGYCTSEIEYSGGFATEISERRWYVTGQPKVYVDGGEYTSWFSDGRIQRRGQRGELVYGLTTRDDGHLRELVLRDARFLDLETLSAMPATEEFQLLGAAIDAELLRTLQTRTDIGAVRKLRLVQTRVGADGLDVLASFEHLREVWFDGNPGLGLQEARRLERLRPGCVAHHVETDAPAPIRRARGMTCVSTGHAARPRD</sequence>
<protein>
    <submittedName>
        <fullName evidence="1">Uncharacterized protein</fullName>
    </submittedName>
</protein>
<keyword evidence="2" id="KW-1185">Reference proteome</keyword>
<proteinExistence type="predicted"/>
<dbReference type="KEGG" id="mym:A176_000077"/>
<reference evidence="1 2" key="1">
    <citation type="journal article" date="2016" name="PLoS ONE">
        <title>Complete Genome Sequence and Comparative Genomics of a Novel Myxobacterium Myxococcus hansupus.</title>
        <authorList>
            <person name="Sharma G."/>
            <person name="Narwani T."/>
            <person name="Subramanian S."/>
        </authorList>
    </citation>
    <scope>NUCLEOTIDE SEQUENCE [LARGE SCALE GENOMIC DNA]</scope>
    <source>
        <strain evidence="2">mixupus</strain>
    </source>
</reference>
<accession>A0A0H4WPA8</accession>
<evidence type="ECO:0000313" key="2">
    <source>
        <dbReference type="Proteomes" id="UP000009026"/>
    </source>
</evidence>
<dbReference type="AlphaFoldDB" id="A0A0H4WPA8"/>
<dbReference type="Proteomes" id="UP000009026">
    <property type="component" value="Chromosome"/>
</dbReference>
<evidence type="ECO:0000313" key="1">
    <source>
        <dbReference type="EMBL" id="AKQ63165.1"/>
    </source>
</evidence>
<gene>
    <name evidence="1" type="ORF">A176_000077</name>
</gene>
<organism evidence="1 2">
    <name type="scientific">Pseudomyxococcus hansupus</name>
    <dbReference type="NCBI Taxonomy" id="1297742"/>
    <lineage>
        <taxon>Bacteria</taxon>
        <taxon>Pseudomonadati</taxon>
        <taxon>Myxococcota</taxon>
        <taxon>Myxococcia</taxon>
        <taxon>Myxococcales</taxon>
        <taxon>Cystobacterineae</taxon>
        <taxon>Myxococcaceae</taxon>
        <taxon>Pseudomyxococcus</taxon>
    </lineage>
</organism>
<name>A0A0H4WPA8_9BACT</name>
<dbReference type="EMBL" id="CP012109">
    <property type="protein sequence ID" value="AKQ63165.1"/>
    <property type="molecule type" value="Genomic_DNA"/>
</dbReference>
<dbReference type="PATRIC" id="fig|1297742.4.peg.82"/>